<comment type="caution">
    <text evidence="7">The sequence shown here is derived from an EMBL/GenBank/DDBJ whole genome shotgun (WGS) entry which is preliminary data.</text>
</comment>
<protein>
    <recommendedName>
        <fullName evidence="6">U2 small nuclear ribonucleoprotein A'</fullName>
    </recommendedName>
</protein>
<gene>
    <name evidence="7" type="ORF">Amon01_000343200</name>
</gene>
<accession>A0A9W6YXD3</accession>
<dbReference type="Pfam" id="PF14580">
    <property type="entry name" value="LRR_9"/>
    <property type="match status" value="1"/>
</dbReference>
<keyword evidence="4" id="KW-0539">Nucleus</keyword>
<dbReference type="InterPro" id="IPR001611">
    <property type="entry name" value="Leu-rich_rpt"/>
</dbReference>
<dbReference type="SUPFAM" id="SSF52058">
    <property type="entry name" value="L domain-like"/>
    <property type="match status" value="1"/>
</dbReference>
<dbReference type="PANTHER" id="PTHR10552">
    <property type="entry name" value="U2 SMALL NUCLEAR RIBONUCLEOPROTEIN A"/>
    <property type="match status" value="1"/>
</dbReference>
<keyword evidence="3" id="KW-0677">Repeat</keyword>
<dbReference type="GO" id="GO:0000398">
    <property type="term" value="P:mRNA splicing, via spliceosome"/>
    <property type="evidence" value="ECO:0007669"/>
    <property type="project" value="InterPro"/>
</dbReference>
<proteinExistence type="inferred from homology"/>
<sequence>MRITPETIAEAFRFNNPADEFTLSLRSQHIASIENLDTTNDIFEAIDLTDNDLRILDGIPQRLLKLKSLIVARNRIQMIDAKSMQSLPNLTHLSLINNNLKTLDSLKPLAELSNLENLYILDNPIIEVNDYRLWCIATFPNLKILDFGKIKDKEREDAKKLLEKKAVYDRLGKQVVSIKMYQSKEERNSAETVKHLTLKERAELKKQIQKAQTLEETERIANILQRGYY</sequence>
<dbReference type="EMBL" id="BSXU01001435">
    <property type="protein sequence ID" value="GMG27404.1"/>
    <property type="molecule type" value="Genomic_DNA"/>
</dbReference>
<evidence type="ECO:0000256" key="5">
    <source>
        <dbReference type="ARBA" id="ARBA00024196"/>
    </source>
</evidence>
<dbReference type="Proteomes" id="UP001165063">
    <property type="component" value="Unassembled WGS sequence"/>
</dbReference>
<dbReference type="OrthoDB" id="433501at2759"/>
<dbReference type="GO" id="GO:0005686">
    <property type="term" value="C:U2 snRNP"/>
    <property type="evidence" value="ECO:0007669"/>
    <property type="project" value="TreeGrafter"/>
</dbReference>
<dbReference type="InterPro" id="IPR044640">
    <property type="entry name" value="RU2A"/>
</dbReference>
<name>A0A9W6YXD3_AMBMO</name>
<evidence type="ECO:0000256" key="3">
    <source>
        <dbReference type="ARBA" id="ARBA00022737"/>
    </source>
</evidence>
<dbReference type="GO" id="GO:0030620">
    <property type="term" value="F:U2 snRNA binding"/>
    <property type="evidence" value="ECO:0007669"/>
    <property type="project" value="InterPro"/>
</dbReference>
<evidence type="ECO:0000313" key="7">
    <source>
        <dbReference type="EMBL" id="GMG27404.1"/>
    </source>
</evidence>
<dbReference type="InterPro" id="IPR032675">
    <property type="entry name" value="LRR_dom_sf"/>
</dbReference>
<evidence type="ECO:0000256" key="6">
    <source>
        <dbReference type="ARBA" id="ARBA00024238"/>
    </source>
</evidence>
<organism evidence="7 8">
    <name type="scientific">Ambrosiozyma monospora</name>
    <name type="common">Yeast</name>
    <name type="synonym">Endomycopsis monosporus</name>
    <dbReference type="NCBI Taxonomy" id="43982"/>
    <lineage>
        <taxon>Eukaryota</taxon>
        <taxon>Fungi</taxon>
        <taxon>Dikarya</taxon>
        <taxon>Ascomycota</taxon>
        <taxon>Saccharomycotina</taxon>
        <taxon>Pichiomycetes</taxon>
        <taxon>Pichiales</taxon>
        <taxon>Pichiaceae</taxon>
        <taxon>Ambrosiozyma</taxon>
    </lineage>
</organism>
<reference evidence="7" key="1">
    <citation type="submission" date="2023-04" db="EMBL/GenBank/DDBJ databases">
        <title>Ambrosiozyma monospora NBRC 1965.</title>
        <authorList>
            <person name="Ichikawa N."/>
            <person name="Sato H."/>
            <person name="Tonouchi N."/>
        </authorList>
    </citation>
    <scope>NUCLEOTIDE SEQUENCE</scope>
    <source>
        <strain evidence="7">NBRC 1965</strain>
    </source>
</reference>
<dbReference type="PANTHER" id="PTHR10552:SF6">
    <property type="entry name" value="U2 SMALL NUCLEAR RIBONUCLEOPROTEIN A"/>
    <property type="match status" value="1"/>
</dbReference>
<comment type="subcellular location">
    <subcellularLocation>
        <location evidence="1">Nucleus</location>
    </subcellularLocation>
</comment>
<evidence type="ECO:0000313" key="8">
    <source>
        <dbReference type="Proteomes" id="UP001165063"/>
    </source>
</evidence>
<evidence type="ECO:0000256" key="1">
    <source>
        <dbReference type="ARBA" id="ARBA00004123"/>
    </source>
</evidence>
<dbReference type="AlphaFoldDB" id="A0A9W6YXD3"/>
<keyword evidence="2" id="KW-0433">Leucine-rich repeat</keyword>
<comment type="similarity">
    <text evidence="5">Belongs to the U2 small nuclear ribonucleoprotein A family.</text>
</comment>
<evidence type="ECO:0000256" key="4">
    <source>
        <dbReference type="ARBA" id="ARBA00023242"/>
    </source>
</evidence>
<keyword evidence="8" id="KW-1185">Reference proteome</keyword>
<dbReference type="PROSITE" id="PS51450">
    <property type="entry name" value="LRR"/>
    <property type="match status" value="1"/>
</dbReference>
<evidence type="ECO:0000256" key="2">
    <source>
        <dbReference type="ARBA" id="ARBA00022614"/>
    </source>
</evidence>
<dbReference type="Gene3D" id="3.80.10.10">
    <property type="entry name" value="Ribonuclease Inhibitor"/>
    <property type="match status" value="1"/>
</dbReference>